<reference evidence="3 4" key="1">
    <citation type="journal article" date="2016" name="Nat. Commun.">
        <title>Thousands of microbial genomes shed light on interconnected biogeochemical processes in an aquifer system.</title>
        <authorList>
            <person name="Anantharaman K."/>
            <person name="Brown C.T."/>
            <person name="Hug L.A."/>
            <person name="Sharon I."/>
            <person name="Castelle C.J."/>
            <person name="Probst A.J."/>
            <person name="Thomas B.C."/>
            <person name="Singh A."/>
            <person name="Wilkins M.J."/>
            <person name="Karaoz U."/>
            <person name="Brodie E.L."/>
            <person name="Williams K.H."/>
            <person name="Hubbard S.S."/>
            <person name="Banfield J.F."/>
        </authorList>
    </citation>
    <scope>NUCLEOTIDE SEQUENCE [LARGE SCALE GENOMIC DNA]</scope>
</reference>
<sequence length="411" mass="47188">MKIAMATEYFWPHDLGGSEWSTYYLARQLINEGHEVIIITPNYGSKNREVWRKISIFRFPFYQKIKGGTAISPFWHTNILWIILSTFYLIKICKAEKIDALHIQGKYYSPAGYITKLILRIPAILTVRDYQLICNYGFCIWNNKKSCNLKEYFTQDLKQYLENYVPNKTMFSLISNLAFALRARIIRNIFKYFALKMTRIICISKAQTKIYKGNGFKKVNVIYNSMEFNLRKKTKVENKIVFAGRLTPGKGINLLMQSMPEVLQKFPKLQIQIIGEGILKKSLEKLAKKNPNVKLEGQISHTKLLNTFSKSLVTVMPSIWPEPFGRIALESISQGTPVVVTRNGGLSEIIDHGKTGYVCPQTTSALAMSIIMAIKNNKELRNNIRSGAGLLKKKFHQSPAQKYIKIYENTV</sequence>
<dbReference type="AlphaFoldDB" id="A0A1F5HAN6"/>
<evidence type="ECO:0000259" key="2">
    <source>
        <dbReference type="Pfam" id="PF13439"/>
    </source>
</evidence>
<evidence type="ECO:0000259" key="1">
    <source>
        <dbReference type="Pfam" id="PF00534"/>
    </source>
</evidence>
<dbReference type="Pfam" id="PF00534">
    <property type="entry name" value="Glycos_transf_1"/>
    <property type="match status" value="1"/>
</dbReference>
<dbReference type="InterPro" id="IPR028098">
    <property type="entry name" value="Glyco_trans_4-like_N"/>
</dbReference>
<dbReference type="EMBL" id="MFCA01000029">
    <property type="protein sequence ID" value="OGE01234.1"/>
    <property type="molecule type" value="Genomic_DNA"/>
</dbReference>
<name>A0A1F5HAN6_9BACT</name>
<evidence type="ECO:0000313" key="4">
    <source>
        <dbReference type="Proteomes" id="UP000176751"/>
    </source>
</evidence>
<dbReference type="STRING" id="1797737.A2196_00810"/>
<dbReference type="PANTHER" id="PTHR45947">
    <property type="entry name" value="SULFOQUINOVOSYL TRANSFERASE SQD2"/>
    <property type="match status" value="1"/>
</dbReference>
<comment type="caution">
    <text evidence="3">The sequence shown here is derived from an EMBL/GenBank/DDBJ whole genome shotgun (WGS) entry which is preliminary data.</text>
</comment>
<organism evidence="3 4">
    <name type="scientific">Candidatus Curtissbacteria bacterium RIFOXYA1_FULL_41_14</name>
    <dbReference type="NCBI Taxonomy" id="1797737"/>
    <lineage>
        <taxon>Bacteria</taxon>
        <taxon>Candidatus Curtissiibacteriota</taxon>
    </lineage>
</organism>
<dbReference type="PANTHER" id="PTHR45947:SF3">
    <property type="entry name" value="SULFOQUINOVOSYL TRANSFERASE SQD2"/>
    <property type="match status" value="1"/>
</dbReference>
<feature type="domain" description="Glycosyl transferase family 1" evidence="1">
    <location>
        <begin position="234"/>
        <end position="386"/>
    </location>
</feature>
<dbReference type="Proteomes" id="UP000176751">
    <property type="component" value="Unassembled WGS sequence"/>
</dbReference>
<feature type="domain" description="Glycosyltransferase subfamily 4-like N-terminal" evidence="2">
    <location>
        <begin position="16"/>
        <end position="224"/>
    </location>
</feature>
<dbReference type="Pfam" id="PF13439">
    <property type="entry name" value="Glyco_transf_4"/>
    <property type="match status" value="1"/>
</dbReference>
<dbReference type="SUPFAM" id="SSF53756">
    <property type="entry name" value="UDP-Glycosyltransferase/glycogen phosphorylase"/>
    <property type="match status" value="1"/>
</dbReference>
<dbReference type="GO" id="GO:0016758">
    <property type="term" value="F:hexosyltransferase activity"/>
    <property type="evidence" value="ECO:0007669"/>
    <property type="project" value="TreeGrafter"/>
</dbReference>
<gene>
    <name evidence="3" type="ORF">A2196_00810</name>
</gene>
<accession>A0A1F5HAN6</accession>
<dbReference type="InterPro" id="IPR050194">
    <property type="entry name" value="Glycosyltransferase_grp1"/>
</dbReference>
<evidence type="ECO:0008006" key="5">
    <source>
        <dbReference type="Google" id="ProtNLM"/>
    </source>
</evidence>
<proteinExistence type="predicted"/>
<dbReference type="CDD" id="cd03801">
    <property type="entry name" value="GT4_PimA-like"/>
    <property type="match status" value="1"/>
</dbReference>
<protein>
    <recommendedName>
        <fullName evidence="5">Glycosyl transferase family 1 domain-containing protein</fullName>
    </recommendedName>
</protein>
<dbReference type="InterPro" id="IPR001296">
    <property type="entry name" value="Glyco_trans_1"/>
</dbReference>
<dbReference type="Gene3D" id="3.40.50.2000">
    <property type="entry name" value="Glycogen Phosphorylase B"/>
    <property type="match status" value="2"/>
</dbReference>
<evidence type="ECO:0000313" key="3">
    <source>
        <dbReference type="EMBL" id="OGE01234.1"/>
    </source>
</evidence>